<sequence>MTRLQLIQAVVAAPGGEEGPAGARSVLVRTLTLNTRVHTHKTLQETPQITPCRSPPGLQKSVQALTKASHS</sequence>
<protein>
    <submittedName>
        <fullName evidence="2">Uncharacterized protein</fullName>
    </submittedName>
</protein>
<evidence type="ECO:0000256" key="1">
    <source>
        <dbReference type="SAM" id="MobiDB-lite"/>
    </source>
</evidence>
<name>A0A5B7DZH8_PORTR</name>
<accession>A0A5B7DZH8</accession>
<keyword evidence="3" id="KW-1185">Reference proteome</keyword>
<gene>
    <name evidence="2" type="ORF">E2C01_020192</name>
</gene>
<dbReference type="Proteomes" id="UP000324222">
    <property type="component" value="Unassembled WGS sequence"/>
</dbReference>
<organism evidence="2 3">
    <name type="scientific">Portunus trituberculatus</name>
    <name type="common">Swimming crab</name>
    <name type="synonym">Neptunus trituberculatus</name>
    <dbReference type="NCBI Taxonomy" id="210409"/>
    <lineage>
        <taxon>Eukaryota</taxon>
        <taxon>Metazoa</taxon>
        <taxon>Ecdysozoa</taxon>
        <taxon>Arthropoda</taxon>
        <taxon>Crustacea</taxon>
        <taxon>Multicrustacea</taxon>
        <taxon>Malacostraca</taxon>
        <taxon>Eumalacostraca</taxon>
        <taxon>Eucarida</taxon>
        <taxon>Decapoda</taxon>
        <taxon>Pleocyemata</taxon>
        <taxon>Brachyura</taxon>
        <taxon>Eubrachyura</taxon>
        <taxon>Portunoidea</taxon>
        <taxon>Portunidae</taxon>
        <taxon>Portuninae</taxon>
        <taxon>Portunus</taxon>
    </lineage>
</organism>
<reference evidence="2 3" key="1">
    <citation type="submission" date="2019-05" db="EMBL/GenBank/DDBJ databases">
        <title>Another draft genome of Portunus trituberculatus and its Hox gene families provides insights of decapod evolution.</title>
        <authorList>
            <person name="Jeong J.-H."/>
            <person name="Song I."/>
            <person name="Kim S."/>
            <person name="Choi T."/>
            <person name="Kim D."/>
            <person name="Ryu S."/>
            <person name="Kim W."/>
        </authorList>
    </citation>
    <scope>NUCLEOTIDE SEQUENCE [LARGE SCALE GENOMIC DNA]</scope>
    <source>
        <tissue evidence="2">Muscle</tissue>
    </source>
</reference>
<proteinExistence type="predicted"/>
<dbReference type="AlphaFoldDB" id="A0A5B7DZH8"/>
<dbReference type="EMBL" id="VSRR010001682">
    <property type="protein sequence ID" value="MPC27040.1"/>
    <property type="molecule type" value="Genomic_DNA"/>
</dbReference>
<comment type="caution">
    <text evidence="2">The sequence shown here is derived from an EMBL/GenBank/DDBJ whole genome shotgun (WGS) entry which is preliminary data.</text>
</comment>
<evidence type="ECO:0000313" key="3">
    <source>
        <dbReference type="Proteomes" id="UP000324222"/>
    </source>
</evidence>
<feature type="region of interest" description="Disordered" evidence="1">
    <location>
        <begin position="43"/>
        <end position="71"/>
    </location>
</feature>
<evidence type="ECO:0000313" key="2">
    <source>
        <dbReference type="EMBL" id="MPC27040.1"/>
    </source>
</evidence>
<feature type="compositionally biased region" description="Polar residues" evidence="1">
    <location>
        <begin position="60"/>
        <end position="71"/>
    </location>
</feature>